<feature type="compositionally biased region" description="Low complexity" evidence="1">
    <location>
        <begin position="1"/>
        <end position="25"/>
    </location>
</feature>
<sequence>MQAQTSSLDLQSSSTLSTGATSTAQERQEKLEDKEVRRAIEAQPNKCRRRHNDFTVHEHGADQTLEQHDEHEGPGPVTKEFFADPPTASTVLQPALSTFTVGGALKRNSDGSVKSWKREYMHVF</sequence>
<evidence type="ECO:0000313" key="2">
    <source>
        <dbReference type="EMBL" id="KAG1780475.1"/>
    </source>
</evidence>
<protein>
    <submittedName>
        <fullName evidence="2">Uncharacterized protein</fullName>
    </submittedName>
</protein>
<feature type="compositionally biased region" description="Basic and acidic residues" evidence="1">
    <location>
        <begin position="52"/>
        <end position="73"/>
    </location>
</feature>
<gene>
    <name evidence="2" type="ORF">EV702DRAFT_1276324</name>
</gene>
<feature type="region of interest" description="Disordered" evidence="1">
    <location>
        <begin position="1"/>
        <end position="84"/>
    </location>
</feature>
<comment type="caution">
    <text evidence="2">The sequence shown here is derived from an EMBL/GenBank/DDBJ whole genome shotgun (WGS) entry which is preliminary data.</text>
</comment>
<dbReference type="Proteomes" id="UP000714275">
    <property type="component" value="Unassembled WGS sequence"/>
</dbReference>
<dbReference type="AlphaFoldDB" id="A0A9P7A0Y7"/>
<accession>A0A9P7A0Y7</accession>
<name>A0A9P7A0Y7_9AGAM</name>
<organism evidence="2 3">
    <name type="scientific">Suillus placidus</name>
    <dbReference type="NCBI Taxonomy" id="48579"/>
    <lineage>
        <taxon>Eukaryota</taxon>
        <taxon>Fungi</taxon>
        <taxon>Dikarya</taxon>
        <taxon>Basidiomycota</taxon>
        <taxon>Agaricomycotina</taxon>
        <taxon>Agaricomycetes</taxon>
        <taxon>Agaricomycetidae</taxon>
        <taxon>Boletales</taxon>
        <taxon>Suillineae</taxon>
        <taxon>Suillaceae</taxon>
        <taxon>Suillus</taxon>
    </lineage>
</organism>
<dbReference type="EMBL" id="JABBWD010000008">
    <property type="protein sequence ID" value="KAG1780475.1"/>
    <property type="molecule type" value="Genomic_DNA"/>
</dbReference>
<evidence type="ECO:0000313" key="3">
    <source>
        <dbReference type="Proteomes" id="UP000714275"/>
    </source>
</evidence>
<dbReference type="OrthoDB" id="10253254at2759"/>
<proteinExistence type="predicted"/>
<evidence type="ECO:0000256" key="1">
    <source>
        <dbReference type="SAM" id="MobiDB-lite"/>
    </source>
</evidence>
<reference evidence="2" key="1">
    <citation type="journal article" date="2020" name="New Phytol.">
        <title>Comparative genomics reveals dynamic genome evolution in host specialist ectomycorrhizal fungi.</title>
        <authorList>
            <person name="Lofgren L.A."/>
            <person name="Nguyen N.H."/>
            <person name="Vilgalys R."/>
            <person name="Ruytinx J."/>
            <person name="Liao H.L."/>
            <person name="Branco S."/>
            <person name="Kuo A."/>
            <person name="LaButti K."/>
            <person name="Lipzen A."/>
            <person name="Andreopoulos W."/>
            <person name="Pangilinan J."/>
            <person name="Riley R."/>
            <person name="Hundley H."/>
            <person name="Na H."/>
            <person name="Barry K."/>
            <person name="Grigoriev I.V."/>
            <person name="Stajich J.E."/>
            <person name="Kennedy P.G."/>
        </authorList>
    </citation>
    <scope>NUCLEOTIDE SEQUENCE</scope>
    <source>
        <strain evidence="2">DOB743</strain>
    </source>
</reference>
<feature type="compositionally biased region" description="Basic and acidic residues" evidence="1">
    <location>
        <begin position="26"/>
        <end position="40"/>
    </location>
</feature>
<keyword evidence="3" id="KW-1185">Reference proteome</keyword>